<keyword evidence="1" id="KW-1133">Transmembrane helix</keyword>
<dbReference type="AlphaFoldDB" id="A0A5C5XQP0"/>
<name>A0A5C5XQP0_9PLAN</name>
<dbReference type="EMBL" id="SJPL01000003">
    <property type="protein sequence ID" value="TWT64939.1"/>
    <property type="molecule type" value="Genomic_DNA"/>
</dbReference>
<protein>
    <submittedName>
        <fullName evidence="2">Uncharacterized protein</fullName>
    </submittedName>
</protein>
<dbReference type="Proteomes" id="UP000317238">
    <property type="component" value="Unassembled WGS sequence"/>
</dbReference>
<sequence length="175" mass="19495">MRIRRSDNSPSPLSLRACLVLTTFSALLIWVGAVYFLWILASTALHYFVLAHFALVARRSSRLDVTAPFARWRTPRRELPTLRVGVIVFVGFLGLIHLIIVLTFFPIAFPTIWHTPTIASLTLAQIERSTIVGFSLLLVISFLLGVYGGGSFSRRVCMETSGALTLLHACHFLIP</sequence>
<proteinExistence type="predicted"/>
<gene>
    <name evidence="2" type="ORF">Pan14r_54410</name>
</gene>
<feature type="transmembrane region" description="Helical" evidence="1">
    <location>
        <begin position="12"/>
        <end position="30"/>
    </location>
</feature>
<keyword evidence="1" id="KW-0472">Membrane</keyword>
<evidence type="ECO:0000256" key="1">
    <source>
        <dbReference type="SAM" id="Phobius"/>
    </source>
</evidence>
<keyword evidence="1" id="KW-0812">Transmembrane</keyword>
<evidence type="ECO:0000313" key="2">
    <source>
        <dbReference type="EMBL" id="TWT64939.1"/>
    </source>
</evidence>
<feature type="transmembrane region" description="Helical" evidence="1">
    <location>
        <begin position="129"/>
        <end position="148"/>
    </location>
</feature>
<feature type="transmembrane region" description="Helical" evidence="1">
    <location>
        <begin position="81"/>
        <end position="109"/>
    </location>
</feature>
<evidence type="ECO:0000313" key="3">
    <source>
        <dbReference type="Proteomes" id="UP000317238"/>
    </source>
</evidence>
<reference evidence="2 3" key="1">
    <citation type="submission" date="2019-02" db="EMBL/GenBank/DDBJ databases">
        <title>Deep-cultivation of Planctomycetes and their phenomic and genomic characterization uncovers novel biology.</title>
        <authorList>
            <person name="Wiegand S."/>
            <person name="Jogler M."/>
            <person name="Boedeker C."/>
            <person name="Pinto D."/>
            <person name="Vollmers J."/>
            <person name="Rivas-Marin E."/>
            <person name="Kohn T."/>
            <person name="Peeters S.H."/>
            <person name="Heuer A."/>
            <person name="Rast P."/>
            <person name="Oberbeckmann S."/>
            <person name="Bunk B."/>
            <person name="Jeske O."/>
            <person name="Meyerdierks A."/>
            <person name="Storesund J.E."/>
            <person name="Kallscheuer N."/>
            <person name="Luecker S."/>
            <person name="Lage O.M."/>
            <person name="Pohl T."/>
            <person name="Merkel B.J."/>
            <person name="Hornburger P."/>
            <person name="Mueller R.-W."/>
            <person name="Bruemmer F."/>
            <person name="Labrenz M."/>
            <person name="Spormann A.M."/>
            <person name="Op Den Camp H."/>
            <person name="Overmann J."/>
            <person name="Amann R."/>
            <person name="Jetten M.S.M."/>
            <person name="Mascher T."/>
            <person name="Medema M.H."/>
            <person name="Devos D.P."/>
            <person name="Kaster A.-K."/>
            <person name="Ovreas L."/>
            <person name="Rohde M."/>
            <person name="Galperin M.Y."/>
            <person name="Jogler C."/>
        </authorList>
    </citation>
    <scope>NUCLEOTIDE SEQUENCE [LARGE SCALE GENOMIC DNA]</scope>
    <source>
        <strain evidence="2 3">Pan14r</strain>
    </source>
</reference>
<keyword evidence="3" id="KW-1185">Reference proteome</keyword>
<comment type="caution">
    <text evidence="2">The sequence shown here is derived from an EMBL/GenBank/DDBJ whole genome shotgun (WGS) entry which is preliminary data.</text>
</comment>
<organism evidence="2 3">
    <name type="scientific">Crateriforma conspicua</name>
    <dbReference type="NCBI Taxonomy" id="2527996"/>
    <lineage>
        <taxon>Bacteria</taxon>
        <taxon>Pseudomonadati</taxon>
        <taxon>Planctomycetota</taxon>
        <taxon>Planctomycetia</taxon>
        <taxon>Planctomycetales</taxon>
        <taxon>Planctomycetaceae</taxon>
        <taxon>Crateriforma</taxon>
    </lineage>
</organism>
<accession>A0A5C5XQP0</accession>
<feature type="transmembrane region" description="Helical" evidence="1">
    <location>
        <begin position="36"/>
        <end position="57"/>
    </location>
</feature>